<evidence type="ECO:0000256" key="5">
    <source>
        <dbReference type="ARBA" id="ARBA00022989"/>
    </source>
</evidence>
<evidence type="ECO:0000256" key="6">
    <source>
        <dbReference type="ARBA" id="ARBA00023136"/>
    </source>
</evidence>
<keyword evidence="11" id="KW-1185">Reference proteome</keyword>
<sequence length="220" mass="25482">MKLGLLVRLIAFFVYLVPFNSAFYVYLTGGEKKCYNKELSKDTILNGKYSLDVFDNDKNEYVQPQGNEVGIIIDVEEVFDDYHRVVHQKGTSNSEFTFVALDSGEHRICFQVQSSGWIAKVKTKFDIQFEVAHDVEILDSKQKTKQKTIQNKVNILSSKVKEIKREQDLVRERESQFRDLSESVNGNVMWWGIIQLIALGLTCLWQLRSLKGFFVKQKIL</sequence>
<accession>A0A1B7TIR1</accession>
<feature type="transmembrane region" description="Helical" evidence="8">
    <location>
        <begin position="6"/>
        <end position="27"/>
    </location>
</feature>
<dbReference type="InterPro" id="IPR009038">
    <property type="entry name" value="GOLD_dom"/>
</dbReference>
<evidence type="ECO:0000256" key="3">
    <source>
        <dbReference type="ARBA" id="ARBA00022692"/>
    </source>
</evidence>
<keyword evidence="5 8" id="KW-1133">Transmembrane helix</keyword>
<dbReference type="PROSITE" id="PS50866">
    <property type="entry name" value="GOLD"/>
    <property type="match status" value="1"/>
</dbReference>
<dbReference type="GO" id="GO:0006888">
    <property type="term" value="P:endoplasmic reticulum to Golgi vesicle-mediated transport"/>
    <property type="evidence" value="ECO:0007669"/>
    <property type="project" value="UniProtKB-ARBA"/>
</dbReference>
<keyword evidence="4" id="KW-0732">Signal</keyword>
<name>A0A1B7TIR1_9ASCO</name>
<evidence type="ECO:0000256" key="7">
    <source>
        <dbReference type="RuleBase" id="RU003827"/>
    </source>
</evidence>
<comment type="similarity">
    <text evidence="2 7">Belongs to the EMP24/GP25L family.</text>
</comment>
<evidence type="ECO:0000256" key="2">
    <source>
        <dbReference type="ARBA" id="ARBA00007104"/>
    </source>
</evidence>
<protein>
    <recommendedName>
        <fullName evidence="9">GOLD domain-containing protein</fullName>
    </recommendedName>
</protein>
<dbReference type="Proteomes" id="UP000092321">
    <property type="component" value="Unassembled WGS sequence"/>
</dbReference>
<evidence type="ECO:0000256" key="8">
    <source>
        <dbReference type="SAM" id="Phobius"/>
    </source>
</evidence>
<organism evidence="10 11">
    <name type="scientific">Hanseniaspora valbyensis NRRL Y-1626</name>
    <dbReference type="NCBI Taxonomy" id="766949"/>
    <lineage>
        <taxon>Eukaryota</taxon>
        <taxon>Fungi</taxon>
        <taxon>Dikarya</taxon>
        <taxon>Ascomycota</taxon>
        <taxon>Saccharomycotina</taxon>
        <taxon>Saccharomycetes</taxon>
        <taxon>Saccharomycodales</taxon>
        <taxon>Saccharomycodaceae</taxon>
        <taxon>Hanseniaspora</taxon>
    </lineage>
</organism>
<gene>
    <name evidence="10" type="ORF">HANVADRAFT_61125</name>
</gene>
<dbReference type="InterPro" id="IPR015720">
    <property type="entry name" value="Emp24-like"/>
</dbReference>
<evidence type="ECO:0000256" key="4">
    <source>
        <dbReference type="ARBA" id="ARBA00022729"/>
    </source>
</evidence>
<dbReference type="GO" id="GO:0016020">
    <property type="term" value="C:membrane"/>
    <property type="evidence" value="ECO:0007669"/>
    <property type="project" value="UniProtKB-SubCell"/>
</dbReference>
<proteinExistence type="inferred from homology"/>
<keyword evidence="3 7" id="KW-0812">Transmembrane</keyword>
<evidence type="ECO:0000313" key="11">
    <source>
        <dbReference type="Proteomes" id="UP000092321"/>
    </source>
</evidence>
<feature type="transmembrane region" description="Helical" evidence="8">
    <location>
        <begin position="188"/>
        <end position="207"/>
    </location>
</feature>
<dbReference type="SMART" id="SM01190">
    <property type="entry name" value="EMP24_GP25L"/>
    <property type="match status" value="1"/>
</dbReference>
<keyword evidence="6 8" id="KW-0472">Membrane</keyword>
<evidence type="ECO:0000256" key="1">
    <source>
        <dbReference type="ARBA" id="ARBA00004479"/>
    </source>
</evidence>
<dbReference type="Pfam" id="PF01105">
    <property type="entry name" value="EMP24_GP25L"/>
    <property type="match status" value="1"/>
</dbReference>
<dbReference type="AlphaFoldDB" id="A0A1B7TIR1"/>
<evidence type="ECO:0000259" key="9">
    <source>
        <dbReference type="PROSITE" id="PS50866"/>
    </source>
</evidence>
<feature type="domain" description="GOLD" evidence="9">
    <location>
        <begin position="32"/>
        <end position="133"/>
    </location>
</feature>
<dbReference type="EMBL" id="LXPE01000003">
    <property type="protein sequence ID" value="OBA28627.1"/>
    <property type="molecule type" value="Genomic_DNA"/>
</dbReference>
<reference evidence="11" key="1">
    <citation type="journal article" date="2016" name="Proc. Natl. Acad. Sci. U.S.A.">
        <title>Comparative genomics of biotechnologically important yeasts.</title>
        <authorList>
            <person name="Riley R."/>
            <person name="Haridas S."/>
            <person name="Wolfe K.H."/>
            <person name="Lopes M.R."/>
            <person name="Hittinger C.T."/>
            <person name="Goeker M."/>
            <person name="Salamov A.A."/>
            <person name="Wisecaver J.H."/>
            <person name="Long T.M."/>
            <person name="Calvey C.H."/>
            <person name="Aerts A.L."/>
            <person name="Barry K.W."/>
            <person name="Choi C."/>
            <person name="Clum A."/>
            <person name="Coughlan A.Y."/>
            <person name="Deshpande S."/>
            <person name="Douglass A.P."/>
            <person name="Hanson S.J."/>
            <person name="Klenk H.-P."/>
            <person name="LaButti K.M."/>
            <person name="Lapidus A."/>
            <person name="Lindquist E.A."/>
            <person name="Lipzen A.M."/>
            <person name="Meier-Kolthoff J.P."/>
            <person name="Ohm R.A."/>
            <person name="Otillar R.P."/>
            <person name="Pangilinan J.L."/>
            <person name="Peng Y."/>
            <person name="Rokas A."/>
            <person name="Rosa C.A."/>
            <person name="Scheuner C."/>
            <person name="Sibirny A.A."/>
            <person name="Slot J.C."/>
            <person name="Stielow J.B."/>
            <person name="Sun H."/>
            <person name="Kurtzman C.P."/>
            <person name="Blackwell M."/>
            <person name="Grigoriev I.V."/>
            <person name="Jeffries T.W."/>
        </authorList>
    </citation>
    <scope>NUCLEOTIDE SEQUENCE [LARGE SCALE GENOMIC DNA]</scope>
    <source>
        <strain evidence="11">NRRL Y-1626</strain>
    </source>
</reference>
<comment type="caution">
    <text evidence="10">The sequence shown here is derived from an EMBL/GenBank/DDBJ whole genome shotgun (WGS) entry which is preliminary data.</text>
</comment>
<dbReference type="PANTHER" id="PTHR22811">
    <property type="entry name" value="TRANSMEMBRANE EMP24 DOMAIN-CONTAINING PROTEIN"/>
    <property type="match status" value="1"/>
</dbReference>
<dbReference type="GO" id="GO:0005737">
    <property type="term" value="C:cytoplasm"/>
    <property type="evidence" value="ECO:0007669"/>
    <property type="project" value="GOC"/>
</dbReference>
<dbReference type="OrthoDB" id="3427at2759"/>
<comment type="subcellular location">
    <subcellularLocation>
        <location evidence="1 7">Membrane</location>
        <topology evidence="1 7">Single-pass type I membrane protein</topology>
    </subcellularLocation>
</comment>
<evidence type="ECO:0000313" key="10">
    <source>
        <dbReference type="EMBL" id="OBA28627.1"/>
    </source>
</evidence>